<dbReference type="RefSeq" id="WP_206374260.1">
    <property type="nucleotide sequence ID" value="NZ_BSNF01000001.1"/>
</dbReference>
<gene>
    <name evidence="2" type="ORF">GCM10007924_06890</name>
</gene>
<protein>
    <recommendedName>
        <fullName evidence="4">OmpA-like domain-containing protein</fullName>
    </recommendedName>
</protein>
<evidence type="ECO:0000313" key="2">
    <source>
        <dbReference type="EMBL" id="GLQ05468.1"/>
    </source>
</evidence>
<organism evidence="2 3">
    <name type="scientific">Sneathiella chinensis</name>
    <dbReference type="NCBI Taxonomy" id="349750"/>
    <lineage>
        <taxon>Bacteria</taxon>
        <taxon>Pseudomonadati</taxon>
        <taxon>Pseudomonadota</taxon>
        <taxon>Alphaproteobacteria</taxon>
        <taxon>Sneathiellales</taxon>
        <taxon>Sneathiellaceae</taxon>
        <taxon>Sneathiella</taxon>
    </lineage>
</organism>
<keyword evidence="3" id="KW-1185">Reference proteome</keyword>
<accession>A0ABQ5U0X0</accession>
<evidence type="ECO:0000313" key="3">
    <source>
        <dbReference type="Proteomes" id="UP001161409"/>
    </source>
</evidence>
<feature type="region of interest" description="Disordered" evidence="1">
    <location>
        <begin position="1"/>
        <end position="52"/>
    </location>
</feature>
<evidence type="ECO:0000256" key="1">
    <source>
        <dbReference type="SAM" id="MobiDB-lite"/>
    </source>
</evidence>
<reference evidence="2" key="2">
    <citation type="submission" date="2023-01" db="EMBL/GenBank/DDBJ databases">
        <title>Draft genome sequence of Sneathiella chinensis strain NBRC 103408.</title>
        <authorList>
            <person name="Sun Q."/>
            <person name="Mori K."/>
        </authorList>
    </citation>
    <scope>NUCLEOTIDE SEQUENCE</scope>
    <source>
        <strain evidence="2">NBRC 103408</strain>
    </source>
</reference>
<comment type="caution">
    <text evidence="2">The sequence shown here is derived from an EMBL/GenBank/DDBJ whole genome shotgun (WGS) entry which is preliminary data.</text>
</comment>
<reference evidence="2" key="1">
    <citation type="journal article" date="2014" name="Int. J. Syst. Evol. Microbiol.">
        <title>Complete genome of a new Firmicutes species belonging to the dominant human colonic microbiota ('Ruminococcus bicirculans') reveals two chromosomes and a selective capacity to utilize plant glucans.</title>
        <authorList>
            <consortium name="NISC Comparative Sequencing Program"/>
            <person name="Wegmann U."/>
            <person name="Louis P."/>
            <person name="Goesmann A."/>
            <person name="Henrissat B."/>
            <person name="Duncan S.H."/>
            <person name="Flint H.J."/>
        </authorList>
    </citation>
    <scope>NUCLEOTIDE SEQUENCE</scope>
    <source>
        <strain evidence="2">NBRC 103408</strain>
    </source>
</reference>
<dbReference type="Proteomes" id="UP001161409">
    <property type="component" value="Unassembled WGS sequence"/>
</dbReference>
<feature type="compositionally biased region" description="Polar residues" evidence="1">
    <location>
        <begin position="18"/>
        <end position="31"/>
    </location>
</feature>
<proteinExistence type="predicted"/>
<name>A0ABQ5U0X0_9PROT</name>
<sequence length="366" mass="38846">MPALTGDEANATAEGQPVQIQPSEAENNPDPTVSGAGAPPALGSTNFVTPGVTPAPNTGTFVGQKVAVLRGELSALQERLQLRNQQLQQIRTTTTANSQAYHGTVAAINTRLQVGTTPGNPVLINQWNQAQLQLERIAGDISSMNSLANAVASDSSMSAYLLESTRAAYGLSGAIEEDHRQLAILEDETNRTVVLVDRILNELSEDISRQTTYIANERSNLTTLSHSIKNGELLGASLGSRAYLSTAPVASTSPVLGTGTRSFDAGNRQPLVVIRFDRADVPYEQALYTAVNRTLQSRPQSVFDVVAISPMQGGAANVALNQTKATRNAQRVLRSLTDMGLPASRVSLSASSSNQAASNEVHIYVR</sequence>
<evidence type="ECO:0008006" key="4">
    <source>
        <dbReference type="Google" id="ProtNLM"/>
    </source>
</evidence>
<dbReference type="EMBL" id="BSNF01000001">
    <property type="protein sequence ID" value="GLQ05468.1"/>
    <property type="molecule type" value="Genomic_DNA"/>
</dbReference>